<dbReference type="Pfam" id="PF26087">
    <property type="entry name" value="DUF8032"/>
    <property type="match status" value="1"/>
</dbReference>
<feature type="region of interest" description="Disordered" evidence="1">
    <location>
        <begin position="98"/>
        <end position="153"/>
    </location>
</feature>
<dbReference type="EMBL" id="CAJPDQ010000017">
    <property type="protein sequence ID" value="CAF9921463.1"/>
    <property type="molecule type" value="Genomic_DNA"/>
</dbReference>
<evidence type="ECO:0000259" key="2">
    <source>
        <dbReference type="Pfam" id="PF26087"/>
    </source>
</evidence>
<accession>A0A8H3FGF6</accession>
<dbReference type="InterPro" id="IPR058345">
    <property type="entry name" value="DUF8032"/>
</dbReference>
<feature type="compositionally biased region" description="Polar residues" evidence="1">
    <location>
        <begin position="322"/>
        <end position="337"/>
    </location>
</feature>
<evidence type="ECO:0000313" key="3">
    <source>
        <dbReference type="EMBL" id="CAF9921463.1"/>
    </source>
</evidence>
<sequence length="637" mass="71056">MDSTSPTSVVSQQGHDYSRMYTPQGGQLNPPLPYGNYTTMSQLPAFGHHPGQGHSQGHTAAGSPLLLSQQQSVGSLVHQSTNASGLDSAPARSELEMSLQRPLDLARSQSRSLTDPITSNQSIGGTRPPPSSSGGGAGGSGAAPGPIPATTPLVVRQDGNGVQWISFEYSRERVKMSYTIRCDVESVDVDALDADFKGENCVYPRACVAKGDYKGNRFAYENECNTVGWALAELNACLRQKRGLIQRAVDSWRNSNANPKLRSRRVRRLAKNDKRQREQLSNNQTLMGISGLSRTPSMSLPMSRSSLGMGLPQLHHHHTAHSEGSINSGPENVSDNSPAEDIRPAHIFHQEYPSYLPQQPLFATSAIPPTHDGLGTLGSTTFHSSSSLVTSVKLDKHTFEEPPQKLLELYGKIPRDKYRKFILMKDTERKDAKDSKDGRSRIRVQLGRVNLEDIPDSYRKANSVYPRVYYSQQIVEDSAMNNPRIVEEQENDCDTSEICISKVLVPIPLLDGEPLALPRISKSKRRRESLLNEIGYRMLWSNGSTFAGRPLFMQKCCKLFYRFITNALLICSLVDLYRSKTREAILNHNMHWAGDNDTLDREIRLVPSQFRTRIGKQKWLARRRKENSRNNIDDDDE</sequence>
<feature type="region of interest" description="Disordered" evidence="1">
    <location>
        <begin position="268"/>
        <end position="337"/>
    </location>
</feature>
<dbReference type="OrthoDB" id="5599902at2759"/>
<evidence type="ECO:0000313" key="4">
    <source>
        <dbReference type="Proteomes" id="UP000664169"/>
    </source>
</evidence>
<feature type="compositionally biased region" description="Gly residues" evidence="1">
    <location>
        <begin position="133"/>
        <end position="142"/>
    </location>
</feature>
<feature type="region of interest" description="Disordered" evidence="1">
    <location>
        <begin position="1"/>
        <end position="62"/>
    </location>
</feature>
<evidence type="ECO:0000256" key="1">
    <source>
        <dbReference type="SAM" id="MobiDB-lite"/>
    </source>
</evidence>
<feature type="compositionally biased region" description="Low complexity" evidence="1">
    <location>
        <begin position="47"/>
        <end position="58"/>
    </location>
</feature>
<gene>
    <name evidence="3" type="ORF">GOMPHAMPRED_002293</name>
</gene>
<dbReference type="Proteomes" id="UP000664169">
    <property type="component" value="Unassembled WGS sequence"/>
</dbReference>
<feature type="compositionally biased region" description="Polar residues" evidence="1">
    <location>
        <begin position="1"/>
        <end position="15"/>
    </location>
</feature>
<feature type="domain" description="DUF8032" evidence="2">
    <location>
        <begin position="162"/>
        <end position="256"/>
    </location>
</feature>
<dbReference type="AlphaFoldDB" id="A0A8H3FGF6"/>
<keyword evidence="4" id="KW-1185">Reference proteome</keyword>
<organism evidence="3 4">
    <name type="scientific">Gomphillus americanus</name>
    <dbReference type="NCBI Taxonomy" id="1940652"/>
    <lineage>
        <taxon>Eukaryota</taxon>
        <taxon>Fungi</taxon>
        <taxon>Dikarya</taxon>
        <taxon>Ascomycota</taxon>
        <taxon>Pezizomycotina</taxon>
        <taxon>Lecanoromycetes</taxon>
        <taxon>OSLEUM clade</taxon>
        <taxon>Ostropomycetidae</taxon>
        <taxon>Ostropales</taxon>
        <taxon>Graphidaceae</taxon>
        <taxon>Gomphilloideae</taxon>
        <taxon>Gomphillus</taxon>
    </lineage>
</organism>
<protein>
    <recommendedName>
        <fullName evidence="2">DUF8032 domain-containing protein</fullName>
    </recommendedName>
</protein>
<comment type="caution">
    <text evidence="3">The sequence shown here is derived from an EMBL/GenBank/DDBJ whole genome shotgun (WGS) entry which is preliminary data.</text>
</comment>
<dbReference type="PANTHER" id="PTHR22949:SF0">
    <property type="entry name" value="RE27538P"/>
    <property type="match status" value="1"/>
</dbReference>
<feature type="compositionally biased region" description="Low complexity" evidence="1">
    <location>
        <begin position="292"/>
        <end position="311"/>
    </location>
</feature>
<dbReference type="PANTHER" id="PTHR22949">
    <property type="entry name" value="WHITE COLLAR 2 PROTEIN WC2"/>
    <property type="match status" value="1"/>
</dbReference>
<reference evidence="3" key="1">
    <citation type="submission" date="2021-03" db="EMBL/GenBank/DDBJ databases">
        <authorList>
            <person name="Tagirdzhanova G."/>
        </authorList>
    </citation>
    <scope>NUCLEOTIDE SEQUENCE</scope>
</reference>
<name>A0A8H3FGF6_9LECA</name>
<feature type="compositionally biased region" description="Polar residues" evidence="1">
    <location>
        <begin position="107"/>
        <end position="121"/>
    </location>
</feature>
<proteinExistence type="predicted"/>